<accession>A0A8J3NXR1</accession>
<feature type="transmembrane region" description="Helical" evidence="1">
    <location>
        <begin position="38"/>
        <end position="57"/>
    </location>
</feature>
<feature type="transmembrane region" description="Helical" evidence="1">
    <location>
        <begin position="150"/>
        <end position="172"/>
    </location>
</feature>
<protein>
    <submittedName>
        <fullName evidence="2">Uncharacterized protein</fullName>
    </submittedName>
</protein>
<keyword evidence="1" id="KW-0472">Membrane</keyword>
<organism evidence="2 3">
    <name type="scientific">Catellatospora citrea</name>
    <dbReference type="NCBI Taxonomy" id="53366"/>
    <lineage>
        <taxon>Bacteria</taxon>
        <taxon>Bacillati</taxon>
        <taxon>Actinomycetota</taxon>
        <taxon>Actinomycetes</taxon>
        <taxon>Micromonosporales</taxon>
        <taxon>Micromonosporaceae</taxon>
        <taxon>Catellatospora</taxon>
    </lineage>
</organism>
<gene>
    <name evidence="2" type="ORF">Cci01nite_18090</name>
</gene>
<feature type="transmembrane region" description="Helical" evidence="1">
    <location>
        <begin position="69"/>
        <end position="88"/>
    </location>
</feature>
<comment type="caution">
    <text evidence="2">The sequence shown here is derived from an EMBL/GenBank/DDBJ whole genome shotgun (WGS) entry which is preliminary data.</text>
</comment>
<dbReference type="AlphaFoldDB" id="A0A8J3NXR1"/>
<proteinExistence type="predicted"/>
<evidence type="ECO:0000256" key="1">
    <source>
        <dbReference type="SAM" id="Phobius"/>
    </source>
</evidence>
<dbReference type="RefSeq" id="WP_120319641.1">
    <property type="nucleotide sequence ID" value="NZ_BONH01000005.1"/>
</dbReference>
<keyword evidence="1" id="KW-0812">Transmembrane</keyword>
<keyword evidence="3" id="KW-1185">Reference proteome</keyword>
<dbReference type="Proteomes" id="UP000659904">
    <property type="component" value="Unassembled WGS sequence"/>
</dbReference>
<dbReference type="EMBL" id="BONH01000005">
    <property type="protein sequence ID" value="GIF96715.1"/>
    <property type="molecule type" value="Genomic_DNA"/>
</dbReference>
<keyword evidence="1" id="KW-1133">Transmembrane helix</keyword>
<reference evidence="2 3" key="1">
    <citation type="submission" date="2021-01" db="EMBL/GenBank/DDBJ databases">
        <title>Whole genome shotgun sequence of Catellatospora citrea NBRC 14495.</title>
        <authorList>
            <person name="Komaki H."/>
            <person name="Tamura T."/>
        </authorList>
    </citation>
    <scope>NUCLEOTIDE SEQUENCE [LARGE SCALE GENOMIC DNA]</scope>
    <source>
        <strain evidence="2 3">NBRC 14495</strain>
    </source>
</reference>
<feature type="transmembrane region" description="Helical" evidence="1">
    <location>
        <begin position="109"/>
        <end position="130"/>
    </location>
</feature>
<sequence length="210" mass="22067">MVVVPAQPGDRVSFCSRHGNPVTYTASVRFRSRPSARLQTAVAVLVVAFGLPVAYPAARYLDDPDPELYLLLLGAGLFAGWLAHNIMVKLVDVPAWGFCPACRARRANLVTAATICFVLVPVPCALYVPVVLPEQVGEGELSTLAEAVRWAVVAAPAVFAIAGVVLSAYARWAVVAGGVAGRNGTTVEFRRPAAQFAQQVTGQAGPAELG</sequence>
<name>A0A8J3NXR1_9ACTN</name>
<evidence type="ECO:0000313" key="3">
    <source>
        <dbReference type="Proteomes" id="UP000659904"/>
    </source>
</evidence>
<evidence type="ECO:0000313" key="2">
    <source>
        <dbReference type="EMBL" id="GIF96715.1"/>
    </source>
</evidence>